<reference evidence="3 4" key="1">
    <citation type="journal article" date="2024" name="Commun. Biol.">
        <title>Comparative genomic analysis of thermophilic fungi reveals convergent evolutionary adaptations and gene losses.</title>
        <authorList>
            <person name="Steindorff A.S."/>
            <person name="Aguilar-Pontes M.V."/>
            <person name="Robinson A.J."/>
            <person name="Andreopoulos B."/>
            <person name="LaButti K."/>
            <person name="Kuo A."/>
            <person name="Mondo S."/>
            <person name="Riley R."/>
            <person name="Otillar R."/>
            <person name="Haridas S."/>
            <person name="Lipzen A."/>
            <person name="Grimwood J."/>
            <person name="Schmutz J."/>
            <person name="Clum A."/>
            <person name="Reid I.D."/>
            <person name="Moisan M.C."/>
            <person name="Butler G."/>
            <person name="Nguyen T.T.M."/>
            <person name="Dewar K."/>
            <person name="Conant G."/>
            <person name="Drula E."/>
            <person name="Henrissat B."/>
            <person name="Hansel C."/>
            <person name="Singer S."/>
            <person name="Hutchinson M.I."/>
            <person name="de Vries R.P."/>
            <person name="Natvig D.O."/>
            <person name="Powell A.J."/>
            <person name="Tsang A."/>
            <person name="Grigoriev I.V."/>
        </authorList>
    </citation>
    <scope>NUCLEOTIDE SEQUENCE [LARGE SCALE GENOMIC DNA]</scope>
    <source>
        <strain evidence="3 4">CBS 620.91</strain>
    </source>
</reference>
<sequence>MKKLPWLLLPVLLGGGAAPAAAATSDLGKAAPGHDAVVNHPHNLLLNRGIAYPPQDKRASASSARADDVPRDQDALTIAVSVSLPNQTKPKTRAPLPPRVHEQQVPAAPPPPDRRDGLPVVITSRTPSSKSSASRNADSEPPGADHDQAGASSAGEAGNPASANRAIAGMSVGLVSVMLFFTVFL</sequence>
<evidence type="ECO:0000313" key="4">
    <source>
        <dbReference type="Proteomes" id="UP001583172"/>
    </source>
</evidence>
<dbReference type="EMBL" id="JAZGSY010000207">
    <property type="protein sequence ID" value="KAL1838568.1"/>
    <property type="molecule type" value="Genomic_DNA"/>
</dbReference>
<gene>
    <name evidence="3" type="ORF">VTJ49DRAFT_2528</name>
</gene>
<feature type="compositionally biased region" description="Low complexity" evidence="1">
    <location>
        <begin position="123"/>
        <end position="136"/>
    </location>
</feature>
<proteinExistence type="predicted"/>
<keyword evidence="4" id="KW-1185">Reference proteome</keyword>
<evidence type="ECO:0000256" key="2">
    <source>
        <dbReference type="SAM" id="SignalP"/>
    </source>
</evidence>
<feature type="signal peptide" evidence="2">
    <location>
        <begin position="1"/>
        <end position="22"/>
    </location>
</feature>
<evidence type="ECO:0000256" key="1">
    <source>
        <dbReference type="SAM" id="MobiDB-lite"/>
    </source>
</evidence>
<dbReference type="Proteomes" id="UP001583172">
    <property type="component" value="Unassembled WGS sequence"/>
</dbReference>
<feature type="chain" id="PRO_5045949337" evidence="2">
    <location>
        <begin position="23"/>
        <end position="185"/>
    </location>
</feature>
<keyword evidence="2" id="KW-0732">Signal</keyword>
<name>A0ABR3V9P6_HUMIN</name>
<accession>A0ABR3V9P6</accession>
<feature type="region of interest" description="Disordered" evidence="1">
    <location>
        <begin position="79"/>
        <end position="159"/>
    </location>
</feature>
<evidence type="ECO:0000313" key="3">
    <source>
        <dbReference type="EMBL" id="KAL1838568.1"/>
    </source>
</evidence>
<comment type="caution">
    <text evidence="3">The sequence shown here is derived from an EMBL/GenBank/DDBJ whole genome shotgun (WGS) entry which is preliminary data.</text>
</comment>
<organism evidence="3 4">
    <name type="scientific">Humicola insolens</name>
    <name type="common">Soft-rot fungus</name>
    <dbReference type="NCBI Taxonomy" id="85995"/>
    <lineage>
        <taxon>Eukaryota</taxon>
        <taxon>Fungi</taxon>
        <taxon>Dikarya</taxon>
        <taxon>Ascomycota</taxon>
        <taxon>Pezizomycotina</taxon>
        <taxon>Sordariomycetes</taxon>
        <taxon>Sordariomycetidae</taxon>
        <taxon>Sordariales</taxon>
        <taxon>Chaetomiaceae</taxon>
        <taxon>Mycothermus</taxon>
    </lineage>
</organism>
<protein>
    <submittedName>
        <fullName evidence="3">Uncharacterized protein</fullName>
    </submittedName>
</protein>